<accession>A0A0D7B5U8</accession>
<proteinExistence type="predicted"/>
<gene>
    <name evidence="1" type="ORF">CYLTODRAFT_317327</name>
</gene>
<dbReference type="AlphaFoldDB" id="A0A0D7B5U8"/>
<evidence type="ECO:0000313" key="2">
    <source>
        <dbReference type="Proteomes" id="UP000054007"/>
    </source>
</evidence>
<dbReference type="STRING" id="1314674.A0A0D7B5U8"/>
<name>A0A0D7B5U8_9AGAR</name>
<reference evidence="1 2" key="1">
    <citation type="journal article" date="2015" name="Fungal Genet. Biol.">
        <title>Evolution of novel wood decay mechanisms in Agaricales revealed by the genome sequences of Fistulina hepatica and Cylindrobasidium torrendii.</title>
        <authorList>
            <person name="Floudas D."/>
            <person name="Held B.W."/>
            <person name="Riley R."/>
            <person name="Nagy L.G."/>
            <person name="Koehler G."/>
            <person name="Ransdell A.S."/>
            <person name="Younus H."/>
            <person name="Chow J."/>
            <person name="Chiniquy J."/>
            <person name="Lipzen A."/>
            <person name="Tritt A."/>
            <person name="Sun H."/>
            <person name="Haridas S."/>
            <person name="LaButti K."/>
            <person name="Ohm R.A."/>
            <person name="Kues U."/>
            <person name="Blanchette R.A."/>
            <person name="Grigoriev I.V."/>
            <person name="Minto R.E."/>
            <person name="Hibbett D.S."/>
        </authorList>
    </citation>
    <scope>NUCLEOTIDE SEQUENCE [LARGE SCALE GENOMIC DNA]</scope>
    <source>
        <strain evidence="1 2">FP15055 ss-10</strain>
    </source>
</reference>
<dbReference type="Gene3D" id="1.20.1280.50">
    <property type="match status" value="1"/>
</dbReference>
<sequence length="100" mass="11371">MEALQDGLNDMLAKRDDLDAAIHSRRAVLAPIRVLPDDILGSIFMWCTPTIGAPDWDETPDSLDVFSWPPWVISHVCRRWRNVALAQKSLWATLALYRTP</sequence>
<dbReference type="OrthoDB" id="3268380at2759"/>
<evidence type="ECO:0000313" key="1">
    <source>
        <dbReference type="EMBL" id="KIY64891.1"/>
    </source>
</evidence>
<dbReference type="Proteomes" id="UP000054007">
    <property type="component" value="Unassembled WGS sequence"/>
</dbReference>
<feature type="non-terminal residue" evidence="1">
    <location>
        <position position="100"/>
    </location>
</feature>
<keyword evidence="2" id="KW-1185">Reference proteome</keyword>
<protein>
    <submittedName>
        <fullName evidence="1">Uncharacterized protein</fullName>
    </submittedName>
</protein>
<organism evidence="1 2">
    <name type="scientific">Cylindrobasidium torrendii FP15055 ss-10</name>
    <dbReference type="NCBI Taxonomy" id="1314674"/>
    <lineage>
        <taxon>Eukaryota</taxon>
        <taxon>Fungi</taxon>
        <taxon>Dikarya</taxon>
        <taxon>Basidiomycota</taxon>
        <taxon>Agaricomycotina</taxon>
        <taxon>Agaricomycetes</taxon>
        <taxon>Agaricomycetidae</taxon>
        <taxon>Agaricales</taxon>
        <taxon>Marasmiineae</taxon>
        <taxon>Physalacriaceae</taxon>
        <taxon>Cylindrobasidium</taxon>
    </lineage>
</organism>
<dbReference type="EMBL" id="KN880614">
    <property type="protein sequence ID" value="KIY64891.1"/>
    <property type="molecule type" value="Genomic_DNA"/>
</dbReference>